<name>A0A9W6WW37_9STRA</name>
<comment type="caution">
    <text evidence="2">The sequence shown here is derived from an EMBL/GenBank/DDBJ whole genome shotgun (WGS) entry which is preliminary data.</text>
</comment>
<proteinExistence type="predicted"/>
<dbReference type="EMBL" id="BSXW01000320">
    <property type="protein sequence ID" value="GMF18555.1"/>
    <property type="molecule type" value="Genomic_DNA"/>
</dbReference>
<accession>A0A9W6WW37</accession>
<evidence type="ECO:0000313" key="3">
    <source>
        <dbReference type="Proteomes" id="UP001165083"/>
    </source>
</evidence>
<feature type="region of interest" description="Disordered" evidence="1">
    <location>
        <begin position="1"/>
        <end position="119"/>
    </location>
</feature>
<dbReference type="AlphaFoldDB" id="A0A9W6WW37"/>
<evidence type="ECO:0000313" key="2">
    <source>
        <dbReference type="EMBL" id="GMF18555.1"/>
    </source>
</evidence>
<evidence type="ECO:0000256" key="1">
    <source>
        <dbReference type="SAM" id="MobiDB-lite"/>
    </source>
</evidence>
<feature type="compositionally biased region" description="Low complexity" evidence="1">
    <location>
        <begin position="107"/>
        <end position="119"/>
    </location>
</feature>
<protein>
    <submittedName>
        <fullName evidence="2">Unnamed protein product</fullName>
    </submittedName>
</protein>
<gene>
    <name evidence="2" type="ORF">Plil01_000695300</name>
</gene>
<keyword evidence="3" id="KW-1185">Reference proteome</keyword>
<organism evidence="2 3">
    <name type="scientific">Phytophthora lilii</name>
    <dbReference type="NCBI Taxonomy" id="2077276"/>
    <lineage>
        <taxon>Eukaryota</taxon>
        <taxon>Sar</taxon>
        <taxon>Stramenopiles</taxon>
        <taxon>Oomycota</taxon>
        <taxon>Peronosporomycetes</taxon>
        <taxon>Peronosporales</taxon>
        <taxon>Peronosporaceae</taxon>
        <taxon>Phytophthora</taxon>
    </lineage>
</organism>
<sequence>MGKHKAKRKESSASSAGATHKKQKPLQVSIMDTGPPGNVVATSAGVRIVTGDTPRDNDVELMMVRTDGNTPVEHGDGNEPPTPRSNTGLDESGDDDREEPATGSLNTTTAPTARRSTAS</sequence>
<dbReference type="Proteomes" id="UP001165083">
    <property type="component" value="Unassembled WGS sequence"/>
</dbReference>
<reference evidence="2" key="1">
    <citation type="submission" date="2023-04" db="EMBL/GenBank/DDBJ databases">
        <title>Phytophthora lilii NBRC 32176.</title>
        <authorList>
            <person name="Ichikawa N."/>
            <person name="Sato H."/>
            <person name="Tonouchi N."/>
        </authorList>
    </citation>
    <scope>NUCLEOTIDE SEQUENCE</scope>
    <source>
        <strain evidence="2">NBRC 32176</strain>
    </source>
</reference>